<name>A0A6J8B7D3_MYTCO</name>
<gene>
    <name evidence="11" type="ORF">MCOR_15870</name>
</gene>
<dbReference type="Proteomes" id="UP000507470">
    <property type="component" value="Unassembled WGS sequence"/>
</dbReference>
<evidence type="ECO:0000256" key="2">
    <source>
        <dbReference type="ARBA" id="ARBA00008661"/>
    </source>
</evidence>
<comment type="subcellular location">
    <subcellularLocation>
        <location evidence="1 10">Golgi apparatus membrane</location>
        <topology evidence="1 10">Single-pass type II membrane protein</topology>
    </subcellularLocation>
</comment>
<evidence type="ECO:0000256" key="3">
    <source>
        <dbReference type="ARBA" id="ARBA00022676"/>
    </source>
</evidence>
<reference evidence="11 12" key="1">
    <citation type="submission" date="2020-06" db="EMBL/GenBank/DDBJ databases">
        <authorList>
            <person name="Li R."/>
            <person name="Bekaert M."/>
        </authorList>
    </citation>
    <scope>NUCLEOTIDE SEQUENCE [LARGE SCALE GENOMIC DNA]</scope>
    <source>
        <strain evidence="12">wild</strain>
    </source>
</reference>
<evidence type="ECO:0000313" key="11">
    <source>
        <dbReference type="EMBL" id="CAC5379862.1"/>
    </source>
</evidence>
<evidence type="ECO:0000256" key="5">
    <source>
        <dbReference type="ARBA" id="ARBA00022692"/>
    </source>
</evidence>
<keyword evidence="4 11" id="KW-0808">Transferase</keyword>
<dbReference type="InterPro" id="IPR002659">
    <property type="entry name" value="Glyco_trans_31"/>
</dbReference>
<protein>
    <recommendedName>
        <fullName evidence="10">Hexosyltransferase</fullName>
        <ecNumber evidence="10">2.4.1.-</ecNumber>
    </recommendedName>
</protein>
<evidence type="ECO:0000256" key="10">
    <source>
        <dbReference type="RuleBase" id="RU363063"/>
    </source>
</evidence>
<dbReference type="GO" id="GO:0016758">
    <property type="term" value="F:hexosyltransferase activity"/>
    <property type="evidence" value="ECO:0007669"/>
    <property type="project" value="InterPro"/>
</dbReference>
<keyword evidence="3 10" id="KW-0328">Glycosyltransferase</keyword>
<dbReference type="Gene3D" id="3.90.550.50">
    <property type="match status" value="1"/>
</dbReference>
<keyword evidence="5" id="KW-0812">Transmembrane</keyword>
<keyword evidence="6" id="KW-0735">Signal-anchor</keyword>
<evidence type="ECO:0000256" key="4">
    <source>
        <dbReference type="ARBA" id="ARBA00022679"/>
    </source>
</evidence>
<evidence type="ECO:0000256" key="9">
    <source>
        <dbReference type="ARBA" id="ARBA00023136"/>
    </source>
</evidence>
<dbReference type="SUPFAM" id="SSF53448">
    <property type="entry name" value="Nucleotide-diphospho-sugar transferases"/>
    <property type="match status" value="1"/>
</dbReference>
<dbReference type="Pfam" id="PF01762">
    <property type="entry name" value="Galactosyl_T"/>
    <property type="match status" value="1"/>
</dbReference>
<dbReference type="EC" id="2.4.1.-" evidence="10"/>
<comment type="similarity">
    <text evidence="2 10">Belongs to the glycosyltransferase 31 family.</text>
</comment>
<sequence length="317" mass="37298">MEVLTKQQRCYGFHYNYPLNDVKYIVNEIKDKGMTSSKPINYIYNHYITIFSVTCSADIELIILVKSSAGHFDQRQAIRSTWGKCHGENVLVVFLLGYSNELIEHVRYEYAEYNDIVQGSFNDEYRNNIYKTLMAYDWVVSNCSNSQFIFFVDDDYFVTIPNLLKFSREKMRSGRDVMFGHKQCNKDPVRSRESKYSKWFISESEYQPLILPPFLSGGSVLTYINVVQKLRIAFPYMKPIYLDDVYVSLVAQKLGIKILHDERFVNDEVRRMEFNFIISCHNFNSTEYLYEAWLKFKTPNMFDRLVGSVHVDLCSTS</sequence>
<dbReference type="GO" id="GO:0000139">
    <property type="term" value="C:Golgi membrane"/>
    <property type="evidence" value="ECO:0007669"/>
    <property type="project" value="UniProtKB-SubCell"/>
</dbReference>
<evidence type="ECO:0000256" key="7">
    <source>
        <dbReference type="ARBA" id="ARBA00022989"/>
    </source>
</evidence>
<dbReference type="InterPro" id="IPR029044">
    <property type="entry name" value="Nucleotide-diphossugar_trans"/>
</dbReference>
<dbReference type="OrthoDB" id="6051898at2759"/>
<dbReference type="GO" id="GO:0006493">
    <property type="term" value="P:protein O-linked glycosylation"/>
    <property type="evidence" value="ECO:0007669"/>
    <property type="project" value="TreeGrafter"/>
</dbReference>
<evidence type="ECO:0000256" key="1">
    <source>
        <dbReference type="ARBA" id="ARBA00004323"/>
    </source>
</evidence>
<keyword evidence="9" id="KW-0472">Membrane</keyword>
<dbReference type="EMBL" id="CACVKT020002750">
    <property type="protein sequence ID" value="CAC5379862.1"/>
    <property type="molecule type" value="Genomic_DNA"/>
</dbReference>
<keyword evidence="8 10" id="KW-0333">Golgi apparatus</keyword>
<dbReference type="PANTHER" id="PTHR11214:SF349">
    <property type="entry name" value="BETA-1,3-GALACTOSYLTRANSFERASE BRN"/>
    <property type="match status" value="1"/>
</dbReference>
<evidence type="ECO:0000313" key="12">
    <source>
        <dbReference type="Proteomes" id="UP000507470"/>
    </source>
</evidence>
<organism evidence="11 12">
    <name type="scientific">Mytilus coruscus</name>
    <name type="common">Sea mussel</name>
    <dbReference type="NCBI Taxonomy" id="42192"/>
    <lineage>
        <taxon>Eukaryota</taxon>
        <taxon>Metazoa</taxon>
        <taxon>Spiralia</taxon>
        <taxon>Lophotrochozoa</taxon>
        <taxon>Mollusca</taxon>
        <taxon>Bivalvia</taxon>
        <taxon>Autobranchia</taxon>
        <taxon>Pteriomorphia</taxon>
        <taxon>Mytilida</taxon>
        <taxon>Mytiloidea</taxon>
        <taxon>Mytilidae</taxon>
        <taxon>Mytilinae</taxon>
        <taxon>Mytilus</taxon>
    </lineage>
</organism>
<evidence type="ECO:0000256" key="6">
    <source>
        <dbReference type="ARBA" id="ARBA00022968"/>
    </source>
</evidence>
<accession>A0A6J8B7D3</accession>
<dbReference type="GO" id="GO:0008194">
    <property type="term" value="F:UDP-glycosyltransferase activity"/>
    <property type="evidence" value="ECO:0007669"/>
    <property type="project" value="TreeGrafter"/>
</dbReference>
<dbReference type="PANTHER" id="PTHR11214">
    <property type="entry name" value="BETA-1,3-N-ACETYLGLUCOSAMINYLTRANSFERASE"/>
    <property type="match status" value="1"/>
</dbReference>
<evidence type="ECO:0000256" key="8">
    <source>
        <dbReference type="ARBA" id="ARBA00023034"/>
    </source>
</evidence>
<keyword evidence="7" id="KW-1133">Transmembrane helix</keyword>
<dbReference type="AlphaFoldDB" id="A0A6J8B7D3"/>
<keyword evidence="12" id="KW-1185">Reference proteome</keyword>
<proteinExistence type="inferred from homology"/>